<organism evidence="1 2">
    <name type="scientific">Lysobacter defluvii IMMIB APB-9 = DSM 18482</name>
    <dbReference type="NCBI Taxonomy" id="1385515"/>
    <lineage>
        <taxon>Bacteria</taxon>
        <taxon>Pseudomonadati</taxon>
        <taxon>Pseudomonadota</taxon>
        <taxon>Gammaproteobacteria</taxon>
        <taxon>Lysobacterales</taxon>
        <taxon>Lysobacteraceae</taxon>
        <taxon>Novilysobacter</taxon>
    </lineage>
</organism>
<comment type="caution">
    <text evidence="1">The sequence shown here is derived from an EMBL/GenBank/DDBJ whole genome shotgun (WGS) entry which is preliminary data.</text>
</comment>
<reference evidence="1 2" key="1">
    <citation type="submission" date="2013-08" db="EMBL/GenBank/DDBJ databases">
        <title>Genomic analysis of Lysobacter defluvii.</title>
        <authorList>
            <person name="Wang Q."/>
            <person name="Wang G."/>
        </authorList>
    </citation>
    <scope>NUCLEOTIDE SEQUENCE [LARGE SCALE GENOMIC DNA]</scope>
    <source>
        <strain evidence="1 2">IMMIB APB-9</strain>
    </source>
</reference>
<evidence type="ECO:0000313" key="2">
    <source>
        <dbReference type="Proteomes" id="UP000030003"/>
    </source>
</evidence>
<dbReference type="Proteomes" id="UP000030003">
    <property type="component" value="Unassembled WGS sequence"/>
</dbReference>
<keyword evidence="2" id="KW-1185">Reference proteome</keyword>
<evidence type="ECO:0000313" key="1">
    <source>
        <dbReference type="EMBL" id="KGO99122.1"/>
    </source>
</evidence>
<name>A0A0A0MAJ3_9GAMM</name>
<accession>A0A0A0MAJ3</accession>
<dbReference type="EMBL" id="AVBH01000030">
    <property type="protein sequence ID" value="KGO99122.1"/>
    <property type="molecule type" value="Genomic_DNA"/>
</dbReference>
<dbReference type="AlphaFoldDB" id="A0A0A0MAJ3"/>
<evidence type="ECO:0008006" key="3">
    <source>
        <dbReference type="Google" id="ProtNLM"/>
    </source>
</evidence>
<sequence>MACLPVLLGAPTAALADGVIRFSGRIVEAPCAIRVPADGQFALTGCPLSAEGSTLTIERSGPGAGARLVDVASGAAAERLPVAAAEVAVDRRNFSSHYRIEPATPGSTDAYLVSLDYL</sequence>
<proteinExistence type="predicted"/>
<protein>
    <recommendedName>
        <fullName evidence="3">Type 1 fimbrial protein</fullName>
    </recommendedName>
</protein>
<gene>
    <name evidence="1" type="ORF">N791_11665</name>
</gene>
<dbReference type="STRING" id="1385515.GCA_000423325_02012"/>